<dbReference type="OrthoDB" id="67540at2759"/>
<accession>A0A4T0X100</accession>
<name>A0A4T0X100_9ASCO</name>
<gene>
    <name evidence="4" type="ORF">CANINC_002545</name>
</gene>
<dbReference type="STRING" id="52247.A0A4T0X100"/>
<dbReference type="Proteomes" id="UP000307173">
    <property type="component" value="Unassembled WGS sequence"/>
</dbReference>
<dbReference type="GO" id="GO:0005829">
    <property type="term" value="C:cytosol"/>
    <property type="evidence" value="ECO:0007669"/>
    <property type="project" value="TreeGrafter"/>
</dbReference>
<dbReference type="InterPro" id="IPR009771">
    <property type="entry name" value="RIC1_C"/>
</dbReference>
<dbReference type="SUPFAM" id="SSF82171">
    <property type="entry name" value="DPP6 N-terminal domain-like"/>
    <property type="match status" value="1"/>
</dbReference>
<comment type="caution">
    <text evidence="4">The sequence shown here is derived from an EMBL/GenBank/DDBJ whole genome shotgun (WGS) entry which is preliminary data.</text>
</comment>
<dbReference type="AlphaFoldDB" id="A0A4T0X100"/>
<evidence type="ECO:0000259" key="3">
    <source>
        <dbReference type="Pfam" id="PF07064"/>
    </source>
</evidence>
<dbReference type="InterPro" id="IPR040096">
    <property type="entry name" value="Ric1"/>
</dbReference>
<dbReference type="GO" id="GO:0000139">
    <property type="term" value="C:Golgi membrane"/>
    <property type="evidence" value="ECO:0007669"/>
    <property type="project" value="TreeGrafter"/>
</dbReference>
<dbReference type="Pfam" id="PF07064">
    <property type="entry name" value="RIC1"/>
    <property type="match status" value="1"/>
</dbReference>
<organism evidence="4 5">
    <name type="scientific">Pichia inconspicua</name>
    <dbReference type="NCBI Taxonomy" id="52247"/>
    <lineage>
        <taxon>Eukaryota</taxon>
        <taxon>Fungi</taxon>
        <taxon>Dikarya</taxon>
        <taxon>Ascomycota</taxon>
        <taxon>Saccharomycotina</taxon>
        <taxon>Pichiomycetes</taxon>
        <taxon>Pichiales</taxon>
        <taxon>Pichiaceae</taxon>
        <taxon>Pichia</taxon>
    </lineage>
</organism>
<dbReference type="GO" id="GO:0042147">
    <property type="term" value="P:retrograde transport, endosome to Golgi"/>
    <property type="evidence" value="ECO:0007669"/>
    <property type="project" value="TreeGrafter"/>
</dbReference>
<protein>
    <recommendedName>
        <fullName evidence="3">RIC1 C-terminal alpha solenoid region domain-containing protein</fullName>
    </recommendedName>
</protein>
<comment type="subcellular location">
    <subcellularLocation>
        <location evidence="1">Membrane</location>
    </subcellularLocation>
</comment>
<evidence type="ECO:0000256" key="1">
    <source>
        <dbReference type="ARBA" id="ARBA00004370"/>
    </source>
</evidence>
<keyword evidence="5" id="KW-1185">Reference proteome</keyword>
<dbReference type="GO" id="GO:0006886">
    <property type="term" value="P:intracellular protein transport"/>
    <property type="evidence" value="ECO:0007669"/>
    <property type="project" value="InterPro"/>
</dbReference>
<proteinExistence type="predicted"/>
<evidence type="ECO:0000313" key="4">
    <source>
        <dbReference type="EMBL" id="TID28367.1"/>
    </source>
</evidence>
<evidence type="ECO:0000313" key="5">
    <source>
        <dbReference type="Proteomes" id="UP000307173"/>
    </source>
</evidence>
<dbReference type="GO" id="GO:0034066">
    <property type="term" value="C:Ric1-Rgp1 guanyl-nucleotide exchange factor complex"/>
    <property type="evidence" value="ECO:0007669"/>
    <property type="project" value="InterPro"/>
</dbReference>
<dbReference type="EMBL" id="SELW01000405">
    <property type="protein sequence ID" value="TID28367.1"/>
    <property type="molecule type" value="Genomic_DNA"/>
</dbReference>
<keyword evidence="2" id="KW-0472">Membrane</keyword>
<dbReference type="PANTHER" id="PTHR22746">
    <property type="entry name" value="RAB6A-GEF COMPLEX PARTNER PROTEIN 1"/>
    <property type="match status" value="1"/>
</dbReference>
<sequence length="1031" mass="119076">MYWPTSISQVQNLPQLKPFEEIPECNNHKYDPNPHNDEIITILSNYTNGLPFVILTYRSIYVYDWTHKTPVNIHVRSNDSIDKFGKNESVKLSPNQQTFAVMTDKNHILVYTIQLTNDNEVLVIQSNNGDIYQNGYPITNYQQDDIVYGGVDSKYTEGRNVANQGIVKNFIGSFLNNNDNEVLLKDYSLRLKLVLNVASPIVEYCFINSMELMLINTAPHAFQIIQLNSKKIDTSTDNINFILADKLDWFIDSEINNSSEIVYMDYNYDLDCFLWINEQGDVLLVKHSGTVADIRITAKLVYRASMRDGNKACQVLINHFKNLCYVILETSEILIYKLQHSFSCQLLKIIGKCLPAKKVNNIYLHPHGGSFVVLYQNGWNSYSALGNLNFSTFEYDVQKITNSKSIQFLGANQMILVNNLNEIVSIDLTVCNTGDGFNSLSMKRPLLYDSDKISIFKAYEKEFIEHNHQFNEIANEENNVWLNEMIPVGFRIHNNLIRSCSVSDDGNNVCIVGNHDVVIFSNVTKKWKYLEIIQEEVSFDKVESAIQKCLWWKNFLILGTNDRKRKESKLFVFSERILEPNEGFTVDSIVWSYDFSDTPFDEHFVNFNIDLFNDTFFVFTSQFNCYTWNLKMEVSIQDKIVGDYAALFAENSSLKTIKKQIILQRSVVHQLKSCFNEHDDSVILNFGTILKVSETDLALLSNTDLFYIRKERHGNLATLINSSVEYIYKLSPSLLCLFDGSKLIHYNLSTSTNLLELKPITINTGNDLVINDGIATVNYSGVCLYPITTISNQNTMFGVEVECFNKVKLQLETNRKNYLSDLVDHYILSNIRVKNLEEDSNAINIATVYGKFSVFKNFNFVLEKLMVDYLQKCYDDSNYDKDDEYFMRLYDLIILTGKFYEIVLNCLKKTETQFWPIFFTKSKENPRDVVQKLFKEAENQKLTAHYFIIMLNYEKITSSQISNRGNKTNKKEISNKIGKKDQQLIINVLKKLILSHDFETSFELVRFLKIVDDDMTHKCLGKLKAYLNGSQ</sequence>
<evidence type="ECO:0000256" key="2">
    <source>
        <dbReference type="ARBA" id="ARBA00023136"/>
    </source>
</evidence>
<reference evidence="4 5" key="1">
    <citation type="journal article" date="2019" name="Front. Genet.">
        <title>Whole-Genome Sequencing of the Opportunistic Yeast Pathogen Candida inconspicua Uncovers Its Hybrid Origin.</title>
        <authorList>
            <person name="Mixao V."/>
            <person name="Hansen A.P."/>
            <person name="Saus E."/>
            <person name="Boekhout T."/>
            <person name="Lass-Florl C."/>
            <person name="Gabaldon T."/>
        </authorList>
    </citation>
    <scope>NUCLEOTIDE SEQUENCE [LARGE SCALE GENOMIC DNA]</scope>
    <source>
        <strain evidence="4 5">CBS 180</strain>
    </source>
</reference>
<feature type="domain" description="RIC1 C-terminal alpha solenoid region" evidence="3">
    <location>
        <begin position="838"/>
        <end position="1015"/>
    </location>
</feature>
<dbReference type="PANTHER" id="PTHR22746:SF10">
    <property type="entry name" value="GUANINE NUCLEOTIDE EXCHANGE FACTOR SUBUNIT RIC1"/>
    <property type="match status" value="1"/>
</dbReference>